<dbReference type="OrthoDB" id="2746812at2759"/>
<evidence type="ECO:0000313" key="1">
    <source>
        <dbReference type="EMBL" id="RPD60264.1"/>
    </source>
</evidence>
<dbReference type="EMBL" id="ML122266">
    <property type="protein sequence ID" value="RPD60264.1"/>
    <property type="molecule type" value="Genomic_DNA"/>
</dbReference>
<name>A0A5C2SAV0_9APHY</name>
<protein>
    <submittedName>
        <fullName evidence="1">Uncharacterized protein</fullName>
    </submittedName>
</protein>
<proteinExistence type="predicted"/>
<sequence length="228" mass="24937">MYPFAHDGAFYDVSGTPGVLYPSASTDAPVVPAYIEPALITAPSPSPDYTASAAGDPHRHARVRHAAPLAPYPTSSPEPHSANDELIISKRRNVQVSLSSSATTPNHSAPAPHNRWKCPHCPHVQQNRRGPDLRRHIATHTRPAQAPQWVCCGVPVFDAAEHGVPEKLVKAGEVWQFEGIFMVGGCKKTFSRRDAYRRHLRRETGRCFGDPHGLYQPGNVRDEDGTGC</sequence>
<gene>
    <name evidence="1" type="ORF">L227DRAFT_575352</name>
</gene>
<evidence type="ECO:0000313" key="2">
    <source>
        <dbReference type="Proteomes" id="UP000313359"/>
    </source>
</evidence>
<accession>A0A5C2SAV0</accession>
<dbReference type="AlphaFoldDB" id="A0A5C2SAV0"/>
<dbReference type="Gene3D" id="3.30.160.60">
    <property type="entry name" value="Classic Zinc Finger"/>
    <property type="match status" value="1"/>
</dbReference>
<dbReference type="Proteomes" id="UP000313359">
    <property type="component" value="Unassembled WGS sequence"/>
</dbReference>
<organism evidence="1 2">
    <name type="scientific">Lentinus tigrinus ALCF2SS1-6</name>
    <dbReference type="NCBI Taxonomy" id="1328759"/>
    <lineage>
        <taxon>Eukaryota</taxon>
        <taxon>Fungi</taxon>
        <taxon>Dikarya</taxon>
        <taxon>Basidiomycota</taxon>
        <taxon>Agaricomycotina</taxon>
        <taxon>Agaricomycetes</taxon>
        <taxon>Polyporales</taxon>
        <taxon>Polyporaceae</taxon>
        <taxon>Lentinus</taxon>
    </lineage>
</organism>
<keyword evidence="2" id="KW-1185">Reference proteome</keyword>
<dbReference type="STRING" id="1328759.A0A5C2SAV0"/>
<reference evidence="1" key="1">
    <citation type="journal article" date="2018" name="Genome Biol. Evol.">
        <title>Genomics and development of Lentinus tigrinus, a white-rot wood-decaying mushroom with dimorphic fruiting bodies.</title>
        <authorList>
            <person name="Wu B."/>
            <person name="Xu Z."/>
            <person name="Knudson A."/>
            <person name="Carlson A."/>
            <person name="Chen N."/>
            <person name="Kovaka S."/>
            <person name="LaButti K."/>
            <person name="Lipzen A."/>
            <person name="Pennachio C."/>
            <person name="Riley R."/>
            <person name="Schakwitz W."/>
            <person name="Umezawa K."/>
            <person name="Ohm R.A."/>
            <person name="Grigoriev I.V."/>
            <person name="Nagy L.G."/>
            <person name="Gibbons J."/>
            <person name="Hibbett D."/>
        </authorList>
    </citation>
    <scope>NUCLEOTIDE SEQUENCE [LARGE SCALE GENOMIC DNA]</scope>
    <source>
        <strain evidence="1">ALCF2SS1-6</strain>
    </source>
</reference>